<evidence type="ECO:0000256" key="13">
    <source>
        <dbReference type="ARBA" id="ARBA00022989"/>
    </source>
</evidence>
<evidence type="ECO:0000256" key="12">
    <source>
        <dbReference type="ARBA" id="ARBA00022982"/>
    </source>
</evidence>
<evidence type="ECO:0000313" key="24">
    <source>
        <dbReference type="EMBL" id="KAH3687783.1"/>
    </source>
</evidence>
<dbReference type="InterPro" id="IPR013130">
    <property type="entry name" value="Fe3_Rdtase_TM_dom"/>
</dbReference>
<feature type="transmembrane region" description="Helical" evidence="21">
    <location>
        <begin position="456"/>
        <end position="476"/>
    </location>
</feature>
<dbReference type="SUPFAM" id="SSF52343">
    <property type="entry name" value="Ferredoxin reductase-like, C-terminal NADP-linked domain"/>
    <property type="match status" value="1"/>
</dbReference>
<protein>
    <recommendedName>
        <fullName evidence="4">ferric-chelate reductase (NADPH)</fullName>
        <ecNumber evidence="4">1.16.1.9</ecNumber>
    </recommendedName>
</protein>
<feature type="compositionally biased region" description="Polar residues" evidence="20">
    <location>
        <begin position="624"/>
        <end position="636"/>
    </location>
</feature>
<dbReference type="PANTHER" id="PTHR32361:SF9">
    <property type="entry name" value="FERRIC REDUCTASE TRANSMEMBRANE COMPONENT 3-RELATED"/>
    <property type="match status" value="1"/>
</dbReference>
<dbReference type="SFLD" id="SFLDG01168">
    <property type="entry name" value="Ferric_reductase_subgroup_(FRE"/>
    <property type="match status" value="1"/>
</dbReference>
<keyword evidence="11" id="KW-0521">NADP</keyword>
<evidence type="ECO:0000256" key="7">
    <source>
        <dbReference type="ARBA" id="ARBA00022617"/>
    </source>
</evidence>
<comment type="caution">
    <text evidence="24">The sequence shown here is derived from an EMBL/GenBank/DDBJ whole genome shotgun (WGS) entry which is preliminary data.</text>
</comment>
<evidence type="ECO:0000256" key="11">
    <source>
        <dbReference type="ARBA" id="ARBA00022857"/>
    </source>
</evidence>
<feature type="transmembrane region" description="Helical" evidence="21">
    <location>
        <begin position="281"/>
        <end position="301"/>
    </location>
</feature>
<dbReference type="AlphaFoldDB" id="A0A9P8TQ36"/>
<evidence type="ECO:0000256" key="10">
    <source>
        <dbReference type="ARBA" id="ARBA00022827"/>
    </source>
</evidence>
<feature type="chain" id="PRO_5040385557" description="ferric-chelate reductase (NADPH)" evidence="22">
    <location>
        <begin position="24"/>
        <end position="714"/>
    </location>
</feature>
<gene>
    <name evidence="24" type="ORF">WICPIJ_001246</name>
</gene>
<dbReference type="InterPro" id="IPR017938">
    <property type="entry name" value="Riboflavin_synthase-like_b-brl"/>
</dbReference>
<evidence type="ECO:0000256" key="16">
    <source>
        <dbReference type="ARBA" id="ARBA00023065"/>
    </source>
</evidence>
<dbReference type="EC" id="1.16.1.9" evidence="4"/>
<dbReference type="EMBL" id="JAEUBG010000624">
    <property type="protein sequence ID" value="KAH3687783.1"/>
    <property type="molecule type" value="Genomic_DNA"/>
</dbReference>
<keyword evidence="22" id="KW-0732">Signal</keyword>
<dbReference type="GO" id="GO:0006879">
    <property type="term" value="P:intracellular iron ion homeostasis"/>
    <property type="evidence" value="ECO:0007669"/>
    <property type="project" value="TreeGrafter"/>
</dbReference>
<dbReference type="GO" id="GO:0005886">
    <property type="term" value="C:plasma membrane"/>
    <property type="evidence" value="ECO:0007669"/>
    <property type="project" value="UniProtKB-SubCell"/>
</dbReference>
<comment type="subcellular location">
    <subcellularLocation>
        <location evidence="2">Cell membrane</location>
        <topology evidence="2">Multi-pass membrane protein</topology>
    </subcellularLocation>
</comment>
<feature type="transmembrane region" description="Helical" evidence="21">
    <location>
        <begin position="322"/>
        <end position="339"/>
    </location>
</feature>
<dbReference type="Pfam" id="PF08030">
    <property type="entry name" value="NAD_binding_6"/>
    <property type="match status" value="1"/>
</dbReference>
<feature type="transmembrane region" description="Helical" evidence="21">
    <location>
        <begin position="381"/>
        <end position="400"/>
    </location>
</feature>
<feature type="domain" description="FAD-binding FR-type" evidence="23">
    <location>
        <begin position="415"/>
        <end position="536"/>
    </location>
</feature>
<keyword evidence="25" id="KW-1185">Reference proteome</keyword>
<feature type="region of interest" description="Disordered" evidence="20">
    <location>
        <begin position="615"/>
        <end position="636"/>
    </location>
</feature>
<evidence type="ECO:0000256" key="18">
    <source>
        <dbReference type="ARBA" id="ARBA00023180"/>
    </source>
</evidence>
<keyword evidence="7" id="KW-0349">Heme</keyword>
<proteinExistence type="inferred from homology"/>
<evidence type="ECO:0000256" key="6">
    <source>
        <dbReference type="ARBA" id="ARBA00022475"/>
    </source>
</evidence>
<dbReference type="PROSITE" id="PS51384">
    <property type="entry name" value="FAD_FR"/>
    <property type="match status" value="1"/>
</dbReference>
<dbReference type="CDD" id="cd06186">
    <property type="entry name" value="NOX_Duox_like_FAD_NADP"/>
    <property type="match status" value="1"/>
</dbReference>
<name>A0A9P8TQ36_WICPI</name>
<comment type="catalytic activity">
    <reaction evidence="19">
        <text>2 a Fe(II)-siderophore + NADP(+) + H(+) = 2 a Fe(III)-siderophore + NADPH</text>
        <dbReference type="Rhea" id="RHEA:28795"/>
        <dbReference type="Rhea" id="RHEA-COMP:11342"/>
        <dbReference type="Rhea" id="RHEA-COMP:11344"/>
        <dbReference type="ChEBI" id="CHEBI:15378"/>
        <dbReference type="ChEBI" id="CHEBI:29033"/>
        <dbReference type="ChEBI" id="CHEBI:29034"/>
        <dbReference type="ChEBI" id="CHEBI:57783"/>
        <dbReference type="ChEBI" id="CHEBI:58349"/>
        <dbReference type="EC" id="1.16.1.9"/>
    </reaction>
</comment>
<evidence type="ECO:0000256" key="5">
    <source>
        <dbReference type="ARBA" id="ARBA00022448"/>
    </source>
</evidence>
<evidence type="ECO:0000256" key="3">
    <source>
        <dbReference type="ARBA" id="ARBA00006278"/>
    </source>
</evidence>
<dbReference type="GO" id="GO:0052851">
    <property type="term" value="F:ferric-chelate reductase (NADPH) activity"/>
    <property type="evidence" value="ECO:0007669"/>
    <property type="project" value="UniProtKB-EC"/>
</dbReference>
<keyword evidence="12" id="KW-0249">Electron transport</keyword>
<dbReference type="PANTHER" id="PTHR32361">
    <property type="entry name" value="FERRIC/CUPRIC REDUCTASE TRANSMEMBRANE COMPONENT"/>
    <property type="match status" value="1"/>
</dbReference>
<keyword evidence="14" id="KW-0560">Oxidoreductase</keyword>
<keyword evidence="16" id="KW-0406">Ion transport</keyword>
<reference evidence="24" key="1">
    <citation type="journal article" date="2021" name="Open Biol.">
        <title>Shared evolutionary footprints suggest mitochondrial oxidative damage underlies multiple complex I losses in fungi.</title>
        <authorList>
            <person name="Schikora-Tamarit M.A."/>
            <person name="Marcet-Houben M."/>
            <person name="Nosek J."/>
            <person name="Gabaldon T."/>
        </authorList>
    </citation>
    <scope>NUCLEOTIDE SEQUENCE</scope>
    <source>
        <strain evidence="24">CBS2887</strain>
    </source>
</reference>
<comment type="similarity">
    <text evidence="3">Belongs to the ferric reductase (FRE) family.</text>
</comment>
<dbReference type="InterPro" id="IPR013112">
    <property type="entry name" value="FAD-bd_8"/>
</dbReference>
<dbReference type="InterPro" id="IPR017927">
    <property type="entry name" value="FAD-bd_FR_type"/>
</dbReference>
<evidence type="ECO:0000256" key="2">
    <source>
        <dbReference type="ARBA" id="ARBA00004651"/>
    </source>
</evidence>
<dbReference type="InterPro" id="IPR039261">
    <property type="entry name" value="FNR_nucleotide-bd"/>
</dbReference>
<keyword evidence="13 21" id="KW-1133">Transmembrane helix</keyword>
<dbReference type="SFLD" id="SFLDS00052">
    <property type="entry name" value="Ferric_Reductase_Domain"/>
    <property type="match status" value="1"/>
</dbReference>
<reference evidence="24" key="2">
    <citation type="submission" date="2021-01" db="EMBL/GenBank/DDBJ databases">
        <authorList>
            <person name="Schikora-Tamarit M.A."/>
        </authorList>
    </citation>
    <scope>NUCLEOTIDE SEQUENCE</scope>
    <source>
        <strain evidence="24">CBS2887</strain>
    </source>
</reference>
<organism evidence="24 25">
    <name type="scientific">Wickerhamomyces pijperi</name>
    <name type="common">Yeast</name>
    <name type="synonym">Pichia pijperi</name>
    <dbReference type="NCBI Taxonomy" id="599730"/>
    <lineage>
        <taxon>Eukaryota</taxon>
        <taxon>Fungi</taxon>
        <taxon>Dikarya</taxon>
        <taxon>Ascomycota</taxon>
        <taxon>Saccharomycotina</taxon>
        <taxon>Saccharomycetes</taxon>
        <taxon>Phaffomycetales</taxon>
        <taxon>Wickerhamomycetaceae</taxon>
        <taxon>Wickerhamomyces</taxon>
    </lineage>
</organism>
<feature type="signal peptide" evidence="22">
    <location>
        <begin position="1"/>
        <end position="23"/>
    </location>
</feature>
<dbReference type="OrthoDB" id="4494341at2759"/>
<dbReference type="GO" id="GO:0015677">
    <property type="term" value="P:copper ion import"/>
    <property type="evidence" value="ECO:0007669"/>
    <property type="project" value="TreeGrafter"/>
</dbReference>
<dbReference type="Gene3D" id="3.40.50.80">
    <property type="entry name" value="Nucleotide-binding domain of ferredoxin-NADP reductase (FNR) module"/>
    <property type="match status" value="1"/>
</dbReference>
<sequence length="714" mass="80922">MKPPSALWPSLVLLLFQLLQVQCKPAKTTVFGKQDQVALYACNNEVGQYKWGYGSTSYYALRLKYTPTLGSILHCISNRVGYNTELYNSTIEKIQDLAVEEASLTIPTEYFTLQYLNASKYILESSAINKTRPLYSPVNITKAVSDESASYLNDLYYNFDFGVIMGIILNCYWFGVLIIIGVGNYVKRLGYHRRFHGRVINWVRAKFTIPSLFNAKHTQEHKLLRFYAMLIPTRIETIIQIGFAGVNGLLLGINLNAHHPYRLYKSTYMQILNIYMADRTGMMSFGMIPLLILFAGRNNILTTLTGLPYSSFIVFHKCVSRWMWVHALIHTACWIGYAVQKNYITYYFSLAYWKWGMTATAVGFVMLVLAAKGLRNMSYEVFLVVHIVLAVVFIIGCFYHCYDLGWLEWIYTACAVWFADRVLRIVRMSLFGSQEAEITDVGQDTFKVSVVNKTKWFAPFPGAFAYLYFMTPSLFWQSHPFTIIQSAQDQDRIEIFIKTKAGVTKRIQKRIDKEAVDGVLKLKVCLEGPYGHQAPLDKYSTALIIAGGNGIPGPLSYALHLGQRKAHVKFVWVIRDLGFLEWFGKELELLSQLGVNIDIYVTGGLDLSIKEKVSKSESDSDAKNNSSSHGNDTSSTNSHFDISALLHSPHINFHSSRPNIDDLIKTNLNDPNNGSIGVLTCGAPVMVDDIREAVANHLQECPNRVDLFEELQVW</sequence>
<dbReference type="Pfam" id="PF08022">
    <property type="entry name" value="FAD_binding_8"/>
    <property type="match status" value="1"/>
</dbReference>
<dbReference type="Pfam" id="PF01794">
    <property type="entry name" value="Ferric_reduct"/>
    <property type="match status" value="1"/>
</dbReference>
<evidence type="ECO:0000256" key="14">
    <source>
        <dbReference type="ARBA" id="ARBA00023002"/>
    </source>
</evidence>
<evidence type="ECO:0000256" key="19">
    <source>
        <dbReference type="ARBA" id="ARBA00048483"/>
    </source>
</evidence>
<keyword evidence="18" id="KW-0325">Glycoprotein</keyword>
<feature type="transmembrane region" description="Helical" evidence="21">
    <location>
        <begin position="351"/>
        <end position="369"/>
    </location>
</feature>
<dbReference type="InterPro" id="IPR013121">
    <property type="entry name" value="Fe_red_NAD-bd_6"/>
</dbReference>
<dbReference type="Proteomes" id="UP000774326">
    <property type="component" value="Unassembled WGS sequence"/>
</dbReference>
<evidence type="ECO:0000256" key="9">
    <source>
        <dbReference type="ARBA" id="ARBA00022692"/>
    </source>
</evidence>
<evidence type="ECO:0000256" key="17">
    <source>
        <dbReference type="ARBA" id="ARBA00023136"/>
    </source>
</evidence>
<dbReference type="InterPro" id="IPR051410">
    <property type="entry name" value="Ferric/Cupric_Reductase"/>
</dbReference>
<feature type="transmembrane region" description="Helical" evidence="21">
    <location>
        <begin position="161"/>
        <end position="186"/>
    </location>
</feature>
<evidence type="ECO:0000256" key="21">
    <source>
        <dbReference type="SAM" id="Phobius"/>
    </source>
</evidence>
<keyword evidence="7" id="KW-0479">Metal-binding</keyword>
<keyword evidence="15" id="KW-0408">Iron</keyword>
<dbReference type="GO" id="GO:0006826">
    <property type="term" value="P:iron ion transport"/>
    <property type="evidence" value="ECO:0007669"/>
    <property type="project" value="UniProtKB-ARBA"/>
</dbReference>
<keyword evidence="9 21" id="KW-0812">Transmembrane</keyword>
<evidence type="ECO:0000259" key="23">
    <source>
        <dbReference type="PROSITE" id="PS51384"/>
    </source>
</evidence>
<dbReference type="SUPFAM" id="SSF63380">
    <property type="entry name" value="Riboflavin synthase domain-like"/>
    <property type="match status" value="1"/>
</dbReference>
<keyword evidence="5" id="KW-0813">Transport</keyword>
<keyword evidence="8" id="KW-0285">Flavoprotein</keyword>
<keyword evidence="6" id="KW-1003">Cell membrane</keyword>
<evidence type="ECO:0000256" key="1">
    <source>
        <dbReference type="ARBA" id="ARBA00001974"/>
    </source>
</evidence>
<evidence type="ECO:0000256" key="15">
    <source>
        <dbReference type="ARBA" id="ARBA00023004"/>
    </source>
</evidence>
<evidence type="ECO:0000256" key="20">
    <source>
        <dbReference type="SAM" id="MobiDB-lite"/>
    </source>
</evidence>
<accession>A0A9P8TQ36</accession>
<keyword evidence="17 21" id="KW-0472">Membrane</keyword>
<evidence type="ECO:0000256" key="8">
    <source>
        <dbReference type="ARBA" id="ARBA00022630"/>
    </source>
</evidence>
<evidence type="ECO:0000256" key="4">
    <source>
        <dbReference type="ARBA" id="ARBA00012668"/>
    </source>
</evidence>
<keyword evidence="10" id="KW-0274">FAD</keyword>
<evidence type="ECO:0000256" key="22">
    <source>
        <dbReference type="SAM" id="SignalP"/>
    </source>
</evidence>
<comment type="cofactor">
    <cofactor evidence="1">
        <name>FAD</name>
        <dbReference type="ChEBI" id="CHEBI:57692"/>
    </cofactor>
</comment>
<evidence type="ECO:0000313" key="25">
    <source>
        <dbReference type="Proteomes" id="UP000774326"/>
    </source>
</evidence>